<evidence type="ECO:0000256" key="1">
    <source>
        <dbReference type="SAM" id="MobiDB-lite"/>
    </source>
</evidence>
<accession>A0A921REP9</accession>
<proteinExistence type="predicted"/>
<protein>
    <submittedName>
        <fullName evidence="2">Uncharacterized protein</fullName>
    </submittedName>
</protein>
<feature type="region of interest" description="Disordered" evidence="1">
    <location>
        <begin position="1"/>
        <end position="22"/>
    </location>
</feature>
<dbReference type="Proteomes" id="UP000807115">
    <property type="component" value="Chromosome 3"/>
</dbReference>
<evidence type="ECO:0000313" key="2">
    <source>
        <dbReference type="EMBL" id="KAG0538919.1"/>
    </source>
</evidence>
<dbReference type="EMBL" id="CM027682">
    <property type="protein sequence ID" value="KAG0538919.1"/>
    <property type="molecule type" value="Genomic_DNA"/>
</dbReference>
<organism evidence="2 3">
    <name type="scientific">Sorghum bicolor</name>
    <name type="common">Sorghum</name>
    <name type="synonym">Sorghum vulgare</name>
    <dbReference type="NCBI Taxonomy" id="4558"/>
    <lineage>
        <taxon>Eukaryota</taxon>
        <taxon>Viridiplantae</taxon>
        <taxon>Streptophyta</taxon>
        <taxon>Embryophyta</taxon>
        <taxon>Tracheophyta</taxon>
        <taxon>Spermatophyta</taxon>
        <taxon>Magnoliopsida</taxon>
        <taxon>Liliopsida</taxon>
        <taxon>Poales</taxon>
        <taxon>Poaceae</taxon>
        <taxon>PACMAD clade</taxon>
        <taxon>Panicoideae</taxon>
        <taxon>Andropogonodae</taxon>
        <taxon>Andropogoneae</taxon>
        <taxon>Sorghinae</taxon>
        <taxon>Sorghum</taxon>
    </lineage>
</organism>
<dbReference type="AlphaFoldDB" id="A0A921REP9"/>
<evidence type="ECO:0000313" key="3">
    <source>
        <dbReference type="Proteomes" id="UP000807115"/>
    </source>
</evidence>
<gene>
    <name evidence="2" type="ORF">BDA96_03G278400</name>
</gene>
<name>A0A921REP9_SORBI</name>
<feature type="compositionally biased region" description="Basic and acidic residues" evidence="1">
    <location>
        <begin position="1"/>
        <end position="10"/>
    </location>
</feature>
<sequence length="53" mass="6108">MSRQQMDGHRRSSSVRLFSADPGNTPLWPAPILSRETFNGHESVTNSSHVWWR</sequence>
<reference evidence="2" key="1">
    <citation type="journal article" date="2019" name="BMC Genomics">
        <title>A new reference genome for Sorghum bicolor reveals high levels of sequence similarity between sweet and grain genotypes: implications for the genetics of sugar metabolism.</title>
        <authorList>
            <person name="Cooper E.A."/>
            <person name="Brenton Z.W."/>
            <person name="Flinn B.S."/>
            <person name="Jenkins J."/>
            <person name="Shu S."/>
            <person name="Flowers D."/>
            <person name="Luo F."/>
            <person name="Wang Y."/>
            <person name="Xia P."/>
            <person name="Barry K."/>
            <person name="Daum C."/>
            <person name="Lipzen A."/>
            <person name="Yoshinaga Y."/>
            <person name="Schmutz J."/>
            <person name="Saski C."/>
            <person name="Vermerris W."/>
            <person name="Kresovich S."/>
        </authorList>
    </citation>
    <scope>NUCLEOTIDE SEQUENCE</scope>
</reference>
<comment type="caution">
    <text evidence="2">The sequence shown here is derived from an EMBL/GenBank/DDBJ whole genome shotgun (WGS) entry which is preliminary data.</text>
</comment>
<reference evidence="2" key="2">
    <citation type="submission" date="2020-10" db="EMBL/GenBank/DDBJ databases">
        <authorList>
            <person name="Cooper E.A."/>
            <person name="Brenton Z.W."/>
            <person name="Flinn B.S."/>
            <person name="Jenkins J."/>
            <person name="Shu S."/>
            <person name="Flowers D."/>
            <person name="Luo F."/>
            <person name="Wang Y."/>
            <person name="Xia P."/>
            <person name="Barry K."/>
            <person name="Daum C."/>
            <person name="Lipzen A."/>
            <person name="Yoshinaga Y."/>
            <person name="Schmutz J."/>
            <person name="Saski C."/>
            <person name="Vermerris W."/>
            <person name="Kresovich S."/>
        </authorList>
    </citation>
    <scope>NUCLEOTIDE SEQUENCE</scope>
</reference>